<dbReference type="EMBL" id="BGZK01001387">
    <property type="protein sequence ID" value="GBP78805.1"/>
    <property type="molecule type" value="Genomic_DNA"/>
</dbReference>
<name>A0A4C1YWS5_EUMVA</name>
<evidence type="ECO:0000313" key="2">
    <source>
        <dbReference type="Proteomes" id="UP000299102"/>
    </source>
</evidence>
<reference evidence="1 2" key="1">
    <citation type="journal article" date="2019" name="Commun. Biol.">
        <title>The bagworm genome reveals a unique fibroin gene that provides high tensile strength.</title>
        <authorList>
            <person name="Kono N."/>
            <person name="Nakamura H."/>
            <person name="Ohtoshi R."/>
            <person name="Tomita M."/>
            <person name="Numata K."/>
            <person name="Arakawa K."/>
        </authorList>
    </citation>
    <scope>NUCLEOTIDE SEQUENCE [LARGE SCALE GENOMIC DNA]</scope>
</reference>
<protein>
    <submittedName>
        <fullName evidence="1">Uncharacterized protein</fullName>
    </submittedName>
</protein>
<comment type="caution">
    <text evidence="1">The sequence shown here is derived from an EMBL/GenBank/DDBJ whole genome shotgun (WGS) entry which is preliminary data.</text>
</comment>
<accession>A0A4C1YWS5</accession>
<keyword evidence="2" id="KW-1185">Reference proteome</keyword>
<dbReference type="Proteomes" id="UP000299102">
    <property type="component" value="Unassembled WGS sequence"/>
</dbReference>
<gene>
    <name evidence="1" type="ORF">EVAR_65315_1</name>
</gene>
<evidence type="ECO:0000313" key="1">
    <source>
        <dbReference type="EMBL" id="GBP78805.1"/>
    </source>
</evidence>
<sequence>MNEKKSKERKTKRVVVNNQARQVIYNVIQFFELEKASRGYSYPVEAVIERASAATGFSISTVRRIKKEGNVAKSTRTEIGAMKKPRKPRTVIVLDSSEQNTLLDIIHSMYREQKEEPSLNKILAAAKEQMNFKGCRETLRKILKNHLRYEFKSPKKHLFSNLEKKKKKQVDAHKNDARHCYESVTTQLQTL</sequence>
<dbReference type="AlphaFoldDB" id="A0A4C1YWS5"/>
<dbReference type="OrthoDB" id="7364850at2759"/>
<proteinExistence type="predicted"/>
<organism evidence="1 2">
    <name type="scientific">Eumeta variegata</name>
    <name type="common">Bagworm moth</name>
    <name type="synonym">Eumeta japonica</name>
    <dbReference type="NCBI Taxonomy" id="151549"/>
    <lineage>
        <taxon>Eukaryota</taxon>
        <taxon>Metazoa</taxon>
        <taxon>Ecdysozoa</taxon>
        <taxon>Arthropoda</taxon>
        <taxon>Hexapoda</taxon>
        <taxon>Insecta</taxon>
        <taxon>Pterygota</taxon>
        <taxon>Neoptera</taxon>
        <taxon>Endopterygota</taxon>
        <taxon>Lepidoptera</taxon>
        <taxon>Glossata</taxon>
        <taxon>Ditrysia</taxon>
        <taxon>Tineoidea</taxon>
        <taxon>Psychidae</taxon>
        <taxon>Oiketicinae</taxon>
        <taxon>Eumeta</taxon>
    </lineage>
</organism>